<evidence type="ECO:0000313" key="3">
    <source>
        <dbReference type="EMBL" id="KZZ97070.1"/>
    </source>
</evidence>
<accession>A0A166PIT0</accession>
<evidence type="ECO:0000259" key="2">
    <source>
        <dbReference type="PROSITE" id="PS50966"/>
    </source>
</evidence>
<keyword evidence="1" id="KW-0862">Zinc</keyword>
<feature type="domain" description="SWIM-type" evidence="2">
    <location>
        <begin position="133"/>
        <end position="212"/>
    </location>
</feature>
<dbReference type="VEuPathDB" id="FungiDB:AAP_00713"/>
<dbReference type="GO" id="GO:0008270">
    <property type="term" value="F:zinc ion binding"/>
    <property type="evidence" value="ECO:0007669"/>
    <property type="project" value="UniProtKB-KW"/>
</dbReference>
<gene>
    <name evidence="3" type="ORF">AAP_00713</name>
</gene>
<comment type="caution">
    <text evidence="3">The sequence shown here is derived from an EMBL/GenBank/DDBJ whole genome shotgun (WGS) entry which is preliminary data.</text>
</comment>
<organism evidence="3 4">
    <name type="scientific">Ascosphaera apis ARSEF 7405</name>
    <dbReference type="NCBI Taxonomy" id="392613"/>
    <lineage>
        <taxon>Eukaryota</taxon>
        <taxon>Fungi</taxon>
        <taxon>Dikarya</taxon>
        <taxon>Ascomycota</taxon>
        <taxon>Pezizomycotina</taxon>
        <taxon>Eurotiomycetes</taxon>
        <taxon>Eurotiomycetidae</taxon>
        <taxon>Onygenales</taxon>
        <taxon>Ascosphaeraceae</taxon>
        <taxon>Ascosphaera</taxon>
    </lineage>
</organism>
<dbReference type="EMBL" id="AZGZ01000002">
    <property type="protein sequence ID" value="KZZ97070.1"/>
    <property type="molecule type" value="Genomic_DNA"/>
</dbReference>
<keyword evidence="4" id="KW-1185">Reference proteome</keyword>
<dbReference type="InterPro" id="IPR007527">
    <property type="entry name" value="Znf_SWIM"/>
</dbReference>
<protein>
    <submittedName>
        <fullName evidence="3">Zinc finger, SWIM-type</fullName>
    </submittedName>
</protein>
<evidence type="ECO:0000256" key="1">
    <source>
        <dbReference type="PROSITE-ProRule" id="PRU00325"/>
    </source>
</evidence>
<dbReference type="AlphaFoldDB" id="A0A166PIT0"/>
<keyword evidence="1" id="KW-0479">Metal-binding</keyword>
<dbReference type="PROSITE" id="PS50966">
    <property type="entry name" value="ZF_SWIM"/>
    <property type="match status" value="1"/>
</dbReference>
<dbReference type="Proteomes" id="UP000242877">
    <property type="component" value="Unassembled WGS sequence"/>
</dbReference>
<reference evidence="3 4" key="1">
    <citation type="journal article" date="2016" name="Genome Biol. Evol.">
        <title>Divergent and convergent evolution of fungal pathogenicity.</title>
        <authorList>
            <person name="Shang Y."/>
            <person name="Xiao G."/>
            <person name="Zheng P."/>
            <person name="Cen K."/>
            <person name="Zhan S."/>
            <person name="Wang C."/>
        </authorList>
    </citation>
    <scope>NUCLEOTIDE SEQUENCE [LARGE SCALE GENOMIC DNA]</scope>
    <source>
        <strain evidence="3 4">ARSEF 7405</strain>
    </source>
</reference>
<evidence type="ECO:0000313" key="4">
    <source>
        <dbReference type="Proteomes" id="UP000242877"/>
    </source>
</evidence>
<proteinExistence type="predicted"/>
<keyword evidence="1" id="KW-0863">Zinc-finger</keyword>
<name>A0A166PIT0_9EURO</name>
<sequence>MIEESEGSSQLPTSRELVTLILRRLSRIGGEVRLAAPQSDPSIDQGDESEDNLSNVLKELPEAALEEVKSLLLTLHSLFPNELLLALDILDRRQIGHIVLPTDEDDATCARPIYMISSGTPTNKRQLTRRENYTVCLDSWSCSCPAFIIAVMADSDALSIQRVAREDDETAKCSVRWMQHNQWLFGGIMPASTNLAQLPICKHLLACILADQCHPLFGRHVETLHLSKAEAAARWANTD</sequence>
<dbReference type="OrthoDB" id="5413281at2759"/>